<dbReference type="GO" id="GO:0005654">
    <property type="term" value="C:nucleoplasm"/>
    <property type="evidence" value="ECO:0007669"/>
    <property type="project" value="UniProtKB-SubCell"/>
</dbReference>
<keyword evidence="9" id="KW-0804">Transcription</keyword>
<dbReference type="Pfam" id="PF05485">
    <property type="entry name" value="THAP"/>
    <property type="match status" value="1"/>
</dbReference>
<keyword evidence="10" id="KW-0539">Nucleus</keyword>
<comment type="subcellular location">
    <subcellularLocation>
        <location evidence="1">Nucleus</location>
        <location evidence="1">Nucleoplasm</location>
    </subcellularLocation>
</comment>
<dbReference type="InterPro" id="IPR026516">
    <property type="entry name" value="THAP1/10"/>
</dbReference>
<evidence type="ECO:0000256" key="11">
    <source>
        <dbReference type="ARBA" id="ARBA00023306"/>
    </source>
</evidence>
<gene>
    <name evidence="15" type="ORF">MEUPH1_LOCUS6315</name>
</gene>
<dbReference type="SMART" id="SM00692">
    <property type="entry name" value="DM3"/>
    <property type="match status" value="1"/>
</dbReference>
<dbReference type="GO" id="GO:0043565">
    <property type="term" value="F:sequence-specific DNA binding"/>
    <property type="evidence" value="ECO:0007669"/>
    <property type="project" value="InterPro"/>
</dbReference>
<dbReference type="PANTHER" id="PTHR46600:SF1">
    <property type="entry name" value="THAP DOMAIN-CONTAINING PROTEIN 1"/>
    <property type="match status" value="1"/>
</dbReference>
<proteinExistence type="inferred from homology"/>
<comment type="similarity">
    <text evidence="2">Belongs to the THAP1 family.</text>
</comment>
<evidence type="ECO:0000256" key="1">
    <source>
        <dbReference type="ARBA" id="ARBA00004642"/>
    </source>
</evidence>
<dbReference type="PROSITE" id="PS50950">
    <property type="entry name" value="ZF_THAP"/>
    <property type="match status" value="1"/>
</dbReference>
<keyword evidence="8 12" id="KW-0238">DNA-binding</keyword>
<evidence type="ECO:0000256" key="2">
    <source>
        <dbReference type="ARBA" id="ARBA00006177"/>
    </source>
</evidence>
<keyword evidence="5" id="KW-0862">Zinc</keyword>
<evidence type="ECO:0000256" key="6">
    <source>
        <dbReference type="ARBA" id="ARBA00023015"/>
    </source>
</evidence>
<keyword evidence="6" id="KW-0805">Transcription regulation</keyword>
<dbReference type="AlphaFoldDB" id="A0AAV0W1W3"/>
<evidence type="ECO:0000256" key="3">
    <source>
        <dbReference type="ARBA" id="ARBA00022723"/>
    </source>
</evidence>
<dbReference type="GO" id="GO:0008270">
    <property type="term" value="F:zinc ion binding"/>
    <property type="evidence" value="ECO:0007669"/>
    <property type="project" value="UniProtKB-KW"/>
</dbReference>
<evidence type="ECO:0000256" key="9">
    <source>
        <dbReference type="ARBA" id="ARBA00023163"/>
    </source>
</evidence>
<dbReference type="Pfam" id="PF21787">
    <property type="entry name" value="TNP-like_RNaseH_N"/>
    <property type="match status" value="1"/>
</dbReference>
<evidence type="ECO:0000256" key="13">
    <source>
        <dbReference type="SAM" id="MobiDB-lite"/>
    </source>
</evidence>
<evidence type="ECO:0000256" key="5">
    <source>
        <dbReference type="ARBA" id="ARBA00022833"/>
    </source>
</evidence>
<evidence type="ECO:0000256" key="4">
    <source>
        <dbReference type="ARBA" id="ARBA00022771"/>
    </source>
</evidence>
<dbReference type="SUPFAM" id="SSF57716">
    <property type="entry name" value="Glucocorticoid receptor-like (DNA-binding domain)"/>
    <property type="match status" value="1"/>
</dbReference>
<sequence length="545" mass="62406">MVHKCSVAGCRQKYIKGLSFFKVPFHDAVRSKKWTNVIGINETSNKNCFVCERHFKSCDFDHNGIGVNVKKLKLSAVPSLFLPVIEIVNAEYEHSHNDMELSFDFEEVEMNNDDVSDENLPLNRNEMNNDDVSDENLPLNRNETNNDDVSDENLSLDGNEMNDSICNEKSPIKINDVTPKILFPQSLTSNQEILCDFCIRRQNILKAREYHLKKLAEIKEEESKLPLICPCENNENLKSNKQCMTPLDECNKFSTLTPKALARRAFTLDHSYISSPSRLIKHKNKNIKNMKIRKVKSKIVIQKCKRQIKVIKNIKLLLSYMKKKCGVQEKLSSYLEHTFPTAMSELFNRYRNGGRKCFSPELRAFALTLKFYSPKAYNFVREKFGSCLPHATTLRSWYHEINVEEGFTEASFTALKNEMHIKRQIEWDGKKCHGFSSIGNGYTSNDSELRAATQVLVILVVALDSSWKVPIGYFFHKGLNGKDKGKLVLEALKKLYEIDIQVPSLTFDGPSSHFFMAHALGANLSITNMKTFFHILVTQQNLSTA</sequence>
<evidence type="ECO:0000313" key="15">
    <source>
        <dbReference type="EMBL" id="CAI6349790.1"/>
    </source>
</evidence>
<evidence type="ECO:0000256" key="12">
    <source>
        <dbReference type="PROSITE-ProRule" id="PRU00309"/>
    </source>
</evidence>
<evidence type="ECO:0000313" key="16">
    <source>
        <dbReference type="Proteomes" id="UP001160148"/>
    </source>
</evidence>
<dbReference type="InterPro" id="IPR048365">
    <property type="entry name" value="TNP-like_RNaseH_N"/>
</dbReference>
<dbReference type="Gene3D" id="6.20.210.20">
    <property type="entry name" value="THAP domain"/>
    <property type="match status" value="1"/>
</dbReference>
<dbReference type="Pfam" id="PF12017">
    <property type="entry name" value="Tnp_P_element"/>
    <property type="match status" value="1"/>
</dbReference>
<evidence type="ECO:0000256" key="10">
    <source>
        <dbReference type="ARBA" id="ARBA00023242"/>
    </source>
</evidence>
<dbReference type="InterPro" id="IPR006612">
    <property type="entry name" value="THAP_Znf"/>
</dbReference>
<feature type="domain" description="THAP-type" evidence="14">
    <location>
        <begin position="1"/>
        <end position="81"/>
    </location>
</feature>
<keyword evidence="3" id="KW-0479">Metal-binding</keyword>
<evidence type="ECO:0000256" key="7">
    <source>
        <dbReference type="ARBA" id="ARBA00023054"/>
    </source>
</evidence>
<feature type="region of interest" description="Disordered" evidence="13">
    <location>
        <begin position="114"/>
        <end position="152"/>
    </location>
</feature>
<dbReference type="SMART" id="SM00980">
    <property type="entry name" value="THAP"/>
    <property type="match status" value="1"/>
</dbReference>
<keyword evidence="4 12" id="KW-0863">Zinc-finger</keyword>
<organism evidence="15 16">
    <name type="scientific">Macrosiphum euphorbiae</name>
    <name type="common">potato aphid</name>
    <dbReference type="NCBI Taxonomy" id="13131"/>
    <lineage>
        <taxon>Eukaryota</taxon>
        <taxon>Metazoa</taxon>
        <taxon>Ecdysozoa</taxon>
        <taxon>Arthropoda</taxon>
        <taxon>Hexapoda</taxon>
        <taxon>Insecta</taxon>
        <taxon>Pterygota</taxon>
        <taxon>Neoptera</taxon>
        <taxon>Paraneoptera</taxon>
        <taxon>Hemiptera</taxon>
        <taxon>Sternorrhyncha</taxon>
        <taxon>Aphidomorpha</taxon>
        <taxon>Aphidoidea</taxon>
        <taxon>Aphididae</taxon>
        <taxon>Macrosiphini</taxon>
        <taxon>Macrosiphum</taxon>
    </lineage>
</organism>
<protein>
    <recommendedName>
        <fullName evidence="14">THAP-type domain-containing protein</fullName>
    </recommendedName>
</protein>
<dbReference type="PANTHER" id="PTHR46600">
    <property type="entry name" value="THAP DOMAIN-CONTAINING"/>
    <property type="match status" value="1"/>
</dbReference>
<keyword evidence="11" id="KW-0131">Cell cycle</keyword>
<comment type="caution">
    <text evidence="15">The sequence shown here is derived from an EMBL/GenBank/DDBJ whole genome shotgun (WGS) entry which is preliminary data.</text>
</comment>
<name>A0AAV0W1W3_9HEMI</name>
<dbReference type="EMBL" id="CARXXK010000001">
    <property type="protein sequence ID" value="CAI6349790.1"/>
    <property type="molecule type" value="Genomic_DNA"/>
</dbReference>
<reference evidence="15 16" key="1">
    <citation type="submission" date="2023-01" db="EMBL/GenBank/DDBJ databases">
        <authorList>
            <person name="Whitehead M."/>
        </authorList>
    </citation>
    <scope>NUCLEOTIDE SEQUENCE [LARGE SCALE GENOMIC DNA]</scope>
</reference>
<dbReference type="Proteomes" id="UP001160148">
    <property type="component" value="Unassembled WGS sequence"/>
</dbReference>
<accession>A0AAV0W1W3</accession>
<dbReference type="InterPro" id="IPR038441">
    <property type="entry name" value="THAP_Znf_sf"/>
</dbReference>
<evidence type="ECO:0000259" key="14">
    <source>
        <dbReference type="PROSITE" id="PS50950"/>
    </source>
</evidence>
<keyword evidence="7" id="KW-0175">Coiled coil</keyword>
<dbReference type="InterPro" id="IPR021896">
    <property type="entry name" value="THAP9-like_HTH"/>
</dbReference>
<evidence type="ECO:0000256" key="8">
    <source>
        <dbReference type="ARBA" id="ARBA00023125"/>
    </source>
</evidence>
<keyword evidence="16" id="KW-1185">Reference proteome</keyword>